<evidence type="ECO:0000313" key="1">
    <source>
        <dbReference type="EMBL" id="CAG8781457.1"/>
    </source>
</evidence>
<name>A0ABN7VK98_GIGMA</name>
<reference evidence="1 2" key="1">
    <citation type="submission" date="2021-06" db="EMBL/GenBank/DDBJ databases">
        <authorList>
            <person name="Kallberg Y."/>
            <person name="Tangrot J."/>
            <person name="Rosling A."/>
        </authorList>
    </citation>
    <scope>NUCLEOTIDE SEQUENCE [LARGE SCALE GENOMIC DNA]</scope>
    <source>
        <strain evidence="1 2">120-4 pot B 10/14</strain>
    </source>
</reference>
<evidence type="ECO:0000313" key="2">
    <source>
        <dbReference type="Proteomes" id="UP000789901"/>
    </source>
</evidence>
<accession>A0ABN7VK98</accession>
<dbReference type="Proteomes" id="UP000789901">
    <property type="component" value="Unassembled WGS sequence"/>
</dbReference>
<dbReference type="EMBL" id="CAJVQB010016785">
    <property type="protein sequence ID" value="CAG8781457.1"/>
    <property type="molecule type" value="Genomic_DNA"/>
</dbReference>
<comment type="caution">
    <text evidence="1">The sequence shown here is derived from an EMBL/GenBank/DDBJ whole genome shotgun (WGS) entry which is preliminary data.</text>
</comment>
<sequence length="67" mass="7430">MASSSESGILQNMGMSKAVYSHMFFDFLINATCDGATRHGWGDKVNWQQSMDGATKHKWCDKGNASR</sequence>
<gene>
    <name evidence="1" type="ORF">GMARGA_LOCUS19778</name>
</gene>
<keyword evidence="2" id="KW-1185">Reference proteome</keyword>
<protein>
    <submittedName>
        <fullName evidence="1">22203_t:CDS:1</fullName>
    </submittedName>
</protein>
<proteinExistence type="predicted"/>
<organism evidence="1 2">
    <name type="scientific">Gigaspora margarita</name>
    <dbReference type="NCBI Taxonomy" id="4874"/>
    <lineage>
        <taxon>Eukaryota</taxon>
        <taxon>Fungi</taxon>
        <taxon>Fungi incertae sedis</taxon>
        <taxon>Mucoromycota</taxon>
        <taxon>Glomeromycotina</taxon>
        <taxon>Glomeromycetes</taxon>
        <taxon>Diversisporales</taxon>
        <taxon>Gigasporaceae</taxon>
        <taxon>Gigaspora</taxon>
    </lineage>
</organism>